<dbReference type="GO" id="GO:0036297">
    <property type="term" value="P:interstrand cross-link repair"/>
    <property type="evidence" value="ECO:0007669"/>
    <property type="project" value="InterPro"/>
</dbReference>
<evidence type="ECO:0000313" key="2">
    <source>
        <dbReference type="Proteomes" id="UP000736164"/>
    </source>
</evidence>
<reference evidence="1" key="1">
    <citation type="journal article" date="2021" name="Cell">
        <title>Tracing the genetic footprints of vertebrate landing in non-teleost ray-finned fishes.</title>
        <authorList>
            <person name="Bi X."/>
            <person name="Wang K."/>
            <person name="Yang L."/>
            <person name="Pan H."/>
            <person name="Jiang H."/>
            <person name="Wei Q."/>
            <person name="Fang M."/>
            <person name="Yu H."/>
            <person name="Zhu C."/>
            <person name="Cai Y."/>
            <person name="He Y."/>
            <person name="Gan X."/>
            <person name="Zeng H."/>
            <person name="Yu D."/>
            <person name="Zhu Y."/>
            <person name="Jiang H."/>
            <person name="Qiu Q."/>
            <person name="Yang H."/>
            <person name="Zhang Y.E."/>
            <person name="Wang W."/>
            <person name="Zhu M."/>
            <person name="He S."/>
            <person name="Zhang G."/>
        </authorList>
    </citation>
    <scope>NUCLEOTIDE SEQUENCE</scope>
    <source>
        <strain evidence="1">Allg_001</strain>
    </source>
</reference>
<feature type="non-terminal residue" evidence="1">
    <location>
        <position position="360"/>
    </location>
</feature>
<gene>
    <name evidence="1" type="primary">Fancf</name>
    <name evidence="1" type="ORF">GTO95_0007431</name>
</gene>
<organism evidence="1 2">
    <name type="scientific">Atractosteus spatula</name>
    <name type="common">Alligator gar</name>
    <name type="synonym">Lepisosteus spatula</name>
    <dbReference type="NCBI Taxonomy" id="7917"/>
    <lineage>
        <taxon>Eukaryota</taxon>
        <taxon>Metazoa</taxon>
        <taxon>Chordata</taxon>
        <taxon>Craniata</taxon>
        <taxon>Vertebrata</taxon>
        <taxon>Euteleostomi</taxon>
        <taxon>Actinopterygii</taxon>
        <taxon>Neopterygii</taxon>
        <taxon>Holostei</taxon>
        <taxon>Semionotiformes</taxon>
        <taxon>Lepisosteidae</taxon>
        <taxon>Atractosteus</taxon>
    </lineage>
</organism>
<dbReference type="Pfam" id="PF11107">
    <property type="entry name" value="FANCF"/>
    <property type="match status" value="1"/>
</dbReference>
<dbReference type="EMBL" id="JAAWVO010019157">
    <property type="protein sequence ID" value="MBN3315068.1"/>
    <property type="molecule type" value="Genomic_DNA"/>
</dbReference>
<dbReference type="PANTHER" id="PTHR14449:SF2">
    <property type="entry name" value="FANCONI ANEMIA GROUP F PROTEIN"/>
    <property type="match status" value="1"/>
</dbReference>
<dbReference type="Proteomes" id="UP000736164">
    <property type="component" value="Unassembled WGS sequence"/>
</dbReference>
<proteinExistence type="predicted"/>
<dbReference type="InterPro" id="IPR038505">
    <property type="entry name" value="FANCF_C_sf"/>
</dbReference>
<accession>A0A8J7T8X6</accession>
<sequence length="360" mass="37989">MEAICKNLEGTAQLLAVAQSGYVSQWDARAVERAFQWAGYCEQLHARFHATVDIRAVLEGCLEAAHGNLRESLGVDRELCFAELAQCRGLLLVSLLANPAVSEAAARAVLAQLAPLRAAGEGRGGERPPFRHFSRLAARKGASAVLSHAAGLIGGVASCLDPEAERKGRVLGARLEALLALPDSQAGRGKLLDALLQSAGLGGGGGGGGRCSPVQLRALAAALLLDGRGPGACRAPDFLLRRLLQNRAALRSLCRGLPGPVAARLARRHPQFREAYLGVLEDWGRALEQGASPGRWTQASPAAGVPWEVLLDRFRYLVRGPPELKEAAESTLSSLKSADGGFEVQGLSVWTDLLLSLGKN</sequence>
<dbReference type="AlphaFoldDB" id="A0A8J7T8X6"/>
<feature type="non-terminal residue" evidence="1">
    <location>
        <position position="1"/>
    </location>
</feature>
<keyword evidence="2" id="KW-1185">Reference proteome</keyword>
<dbReference type="GO" id="GO:0043240">
    <property type="term" value="C:Fanconi anaemia nuclear complex"/>
    <property type="evidence" value="ECO:0007669"/>
    <property type="project" value="InterPro"/>
</dbReference>
<dbReference type="Gene3D" id="1.25.40.490">
    <property type="match status" value="1"/>
</dbReference>
<protein>
    <submittedName>
        <fullName evidence="1">FANCF protein</fullName>
    </submittedName>
</protein>
<evidence type="ECO:0000313" key="1">
    <source>
        <dbReference type="EMBL" id="MBN3315068.1"/>
    </source>
</evidence>
<name>A0A8J7T8X6_ATRSP</name>
<comment type="caution">
    <text evidence="1">The sequence shown here is derived from an EMBL/GenBank/DDBJ whole genome shotgun (WGS) entry which is preliminary data.</text>
</comment>
<dbReference type="InterPro" id="IPR035428">
    <property type="entry name" value="FANCF"/>
</dbReference>
<dbReference type="PANTHER" id="PTHR14449">
    <property type="entry name" value="FANCONI ANEMIA GROUP F PROTEIN FANCF"/>
    <property type="match status" value="1"/>
</dbReference>